<dbReference type="SUPFAM" id="SSF53448">
    <property type="entry name" value="Nucleotide-diphospho-sugar transferases"/>
    <property type="match status" value="1"/>
</dbReference>
<comment type="similarity">
    <text evidence="1">Belongs to the glycosyltransferase 2 family.</text>
</comment>
<reference evidence="5 6" key="1">
    <citation type="submission" date="2019-03" db="EMBL/GenBank/DDBJ databases">
        <title>Genomic Encyclopedia of Type Strains, Phase IV (KMG-IV): sequencing the most valuable type-strain genomes for metagenomic binning, comparative biology and taxonomic classification.</title>
        <authorList>
            <person name="Goeker M."/>
        </authorList>
    </citation>
    <scope>NUCLEOTIDE SEQUENCE [LARGE SCALE GENOMIC DNA]</scope>
    <source>
        <strain evidence="5 6">DSM 15534</strain>
    </source>
</reference>
<dbReference type="Pfam" id="PF00535">
    <property type="entry name" value="Glycos_transf_2"/>
    <property type="match status" value="1"/>
</dbReference>
<sequence>MKFSVLMSLYDKEKPEFLAQCFDSLLSQTLAADEVVLVLDGSINASLQQVISQYQSQLPLKLVPLSENVGLGKALNEGIKHCQHEWILRMDTDDICHPQRFAQQMAFIQAHQVDIVGTQLAEFEQDIEHITGKRYVPTTEKEIAIFAKKRSPFNHPTVAYRKSMLQALGGYQHHLFLEDYNLWIRLIAQGYRVANLPDVLLYMRVGKGMIARRKGWTYMKSEWQLAKLKRQYHFDHCGNIFWTWFLRSVIRLLPRDLLSVVYGLLHRKK</sequence>
<evidence type="ECO:0000259" key="4">
    <source>
        <dbReference type="Pfam" id="PF00535"/>
    </source>
</evidence>
<evidence type="ECO:0000313" key="6">
    <source>
        <dbReference type="Proteomes" id="UP000294702"/>
    </source>
</evidence>
<dbReference type="GO" id="GO:0016757">
    <property type="term" value="F:glycosyltransferase activity"/>
    <property type="evidence" value="ECO:0007669"/>
    <property type="project" value="UniProtKB-KW"/>
</dbReference>
<proteinExistence type="inferred from homology"/>
<dbReference type="InterPro" id="IPR029044">
    <property type="entry name" value="Nucleotide-diphossugar_trans"/>
</dbReference>
<comment type="caution">
    <text evidence="5">The sequence shown here is derived from an EMBL/GenBank/DDBJ whole genome shotgun (WGS) entry which is preliminary data.</text>
</comment>
<evidence type="ECO:0000256" key="3">
    <source>
        <dbReference type="ARBA" id="ARBA00022679"/>
    </source>
</evidence>
<dbReference type="InterPro" id="IPR001173">
    <property type="entry name" value="Glyco_trans_2-like"/>
</dbReference>
<organism evidence="5 6">
    <name type="scientific">Volucribacter psittacicida</name>
    <dbReference type="NCBI Taxonomy" id="203482"/>
    <lineage>
        <taxon>Bacteria</taxon>
        <taxon>Pseudomonadati</taxon>
        <taxon>Pseudomonadota</taxon>
        <taxon>Gammaproteobacteria</taxon>
        <taxon>Pasteurellales</taxon>
        <taxon>Pasteurellaceae</taxon>
        <taxon>Volucribacter</taxon>
    </lineage>
</organism>
<dbReference type="EMBL" id="SMFT01000007">
    <property type="protein sequence ID" value="TCJ94708.1"/>
    <property type="molecule type" value="Genomic_DNA"/>
</dbReference>
<dbReference type="Gene3D" id="3.90.550.10">
    <property type="entry name" value="Spore Coat Polysaccharide Biosynthesis Protein SpsA, Chain A"/>
    <property type="match status" value="1"/>
</dbReference>
<feature type="domain" description="Glycosyltransferase 2-like" evidence="4">
    <location>
        <begin position="4"/>
        <end position="166"/>
    </location>
</feature>
<dbReference type="PANTHER" id="PTHR43685">
    <property type="entry name" value="GLYCOSYLTRANSFERASE"/>
    <property type="match status" value="1"/>
</dbReference>
<keyword evidence="3 5" id="KW-0808">Transferase</keyword>
<protein>
    <submittedName>
        <fullName evidence="5">Glycosyltransferase involved in cell wall biosynthesis</fullName>
    </submittedName>
</protein>
<dbReference type="OrthoDB" id="9801954at2"/>
<gene>
    <name evidence="5" type="ORF">EV694_2138</name>
</gene>
<evidence type="ECO:0000313" key="5">
    <source>
        <dbReference type="EMBL" id="TCJ94708.1"/>
    </source>
</evidence>
<name>A0A4R1FQV9_9PAST</name>
<dbReference type="AlphaFoldDB" id="A0A4R1FQV9"/>
<keyword evidence="2" id="KW-0328">Glycosyltransferase</keyword>
<evidence type="ECO:0000256" key="2">
    <source>
        <dbReference type="ARBA" id="ARBA00022676"/>
    </source>
</evidence>
<dbReference type="CDD" id="cd04195">
    <property type="entry name" value="GT2_AmsE_like"/>
    <property type="match status" value="1"/>
</dbReference>
<dbReference type="RefSeq" id="WP_132692277.1">
    <property type="nucleotide sequence ID" value="NZ_SMFT01000007.1"/>
</dbReference>
<accession>A0A4R1FQV9</accession>
<dbReference type="Proteomes" id="UP000294702">
    <property type="component" value="Unassembled WGS sequence"/>
</dbReference>
<keyword evidence="6" id="KW-1185">Reference proteome</keyword>
<dbReference type="PANTHER" id="PTHR43685:SF5">
    <property type="entry name" value="GLYCOSYLTRANSFERASE EPSE-RELATED"/>
    <property type="match status" value="1"/>
</dbReference>
<evidence type="ECO:0000256" key="1">
    <source>
        <dbReference type="ARBA" id="ARBA00006739"/>
    </source>
</evidence>
<dbReference type="InterPro" id="IPR050834">
    <property type="entry name" value="Glycosyltransf_2"/>
</dbReference>